<evidence type="ECO:0000313" key="2">
    <source>
        <dbReference type="EMBL" id="PPQ74471.1"/>
    </source>
</evidence>
<name>A0A409W7F2_9AGAR</name>
<evidence type="ECO:0000313" key="3">
    <source>
        <dbReference type="Proteomes" id="UP000284706"/>
    </source>
</evidence>
<comment type="caution">
    <text evidence="2">The sequence shown here is derived from an EMBL/GenBank/DDBJ whole genome shotgun (WGS) entry which is preliminary data.</text>
</comment>
<feature type="chain" id="PRO_5019571243" description="Secreted protein" evidence="1">
    <location>
        <begin position="25"/>
        <end position="67"/>
    </location>
</feature>
<keyword evidence="3" id="KW-1185">Reference proteome</keyword>
<organism evidence="2 3">
    <name type="scientific">Gymnopilus dilepis</name>
    <dbReference type="NCBI Taxonomy" id="231916"/>
    <lineage>
        <taxon>Eukaryota</taxon>
        <taxon>Fungi</taxon>
        <taxon>Dikarya</taxon>
        <taxon>Basidiomycota</taxon>
        <taxon>Agaricomycotina</taxon>
        <taxon>Agaricomycetes</taxon>
        <taxon>Agaricomycetidae</taxon>
        <taxon>Agaricales</taxon>
        <taxon>Agaricineae</taxon>
        <taxon>Hymenogastraceae</taxon>
        <taxon>Gymnopilus</taxon>
    </lineage>
</organism>
<protein>
    <recommendedName>
        <fullName evidence="4">Secreted protein</fullName>
    </recommendedName>
</protein>
<dbReference type="EMBL" id="NHYE01005338">
    <property type="protein sequence ID" value="PPQ74471.1"/>
    <property type="molecule type" value="Genomic_DNA"/>
</dbReference>
<dbReference type="AlphaFoldDB" id="A0A409W7F2"/>
<dbReference type="InParanoid" id="A0A409W7F2"/>
<dbReference type="Proteomes" id="UP000284706">
    <property type="component" value="Unassembled WGS sequence"/>
</dbReference>
<proteinExistence type="predicted"/>
<reference evidence="2 3" key="1">
    <citation type="journal article" date="2018" name="Evol. Lett.">
        <title>Horizontal gene cluster transfer increased hallucinogenic mushroom diversity.</title>
        <authorList>
            <person name="Reynolds H.T."/>
            <person name="Vijayakumar V."/>
            <person name="Gluck-Thaler E."/>
            <person name="Korotkin H.B."/>
            <person name="Matheny P.B."/>
            <person name="Slot J.C."/>
        </authorList>
    </citation>
    <scope>NUCLEOTIDE SEQUENCE [LARGE SCALE GENOMIC DNA]</scope>
    <source>
        <strain evidence="2 3">SRW20</strain>
    </source>
</reference>
<accession>A0A409W7F2</accession>
<evidence type="ECO:0000256" key="1">
    <source>
        <dbReference type="SAM" id="SignalP"/>
    </source>
</evidence>
<evidence type="ECO:0008006" key="4">
    <source>
        <dbReference type="Google" id="ProtNLM"/>
    </source>
</evidence>
<sequence length="67" mass="7272">MLPPALLICFALCFPIFCTGSLSARYIPCASFTSLFAIPTPLHFRPTVALILCHAEGLHPYAVHLGE</sequence>
<gene>
    <name evidence="2" type="ORF">CVT26_001108</name>
</gene>
<keyword evidence="1" id="KW-0732">Signal</keyword>
<feature type="signal peptide" evidence="1">
    <location>
        <begin position="1"/>
        <end position="24"/>
    </location>
</feature>